<evidence type="ECO:0000256" key="1">
    <source>
        <dbReference type="ARBA" id="ARBA00007074"/>
    </source>
</evidence>
<dbReference type="GO" id="GO:0008234">
    <property type="term" value="F:cysteine-type peptidase activity"/>
    <property type="evidence" value="ECO:0007669"/>
    <property type="project" value="UniProtKB-KW"/>
</dbReference>
<proteinExistence type="inferred from homology"/>
<dbReference type="PROSITE" id="PS51935">
    <property type="entry name" value="NLPC_P60"/>
    <property type="match status" value="1"/>
</dbReference>
<evidence type="ECO:0000256" key="2">
    <source>
        <dbReference type="ARBA" id="ARBA00022670"/>
    </source>
</evidence>
<organism evidence="6 7">
    <name type="scientific">Pseudomonas asplenii</name>
    <dbReference type="NCBI Taxonomy" id="53407"/>
    <lineage>
        <taxon>Bacteria</taxon>
        <taxon>Pseudomonadati</taxon>
        <taxon>Pseudomonadota</taxon>
        <taxon>Gammaproteobacteria</taxon>
        <taxon>Pseudomonadales</taxon>
        <taxon>Pseudomonadaceae</taxon>
        <taxon>Pseudomonas</taxon>
    </lineage>
</organism>
<comment type="similarity">
    <text evidence="1">Belongs to the peptidase C40 family.</text>
</comment>
<dbReference type="EMBL" id="LT629777">
    <property type="protein sequence ID" value="SDS73970.1"/>
    <property type="molecule type" value="Genomic_DNA"/>
</dbReference>
<dbReference type="GO" id="GO:0006508">
    <property type="term" value="P:proteolysis"/>
    <property type="evidence" value="ECO:0007669"/>
    <property type="project" value="UniProtKB-KW"/>
</dbReference>
<dbReference type="PANTHER" id="PTHR47053:SF1">
    <property type="entry name" value="MUREIN DD-ENDOPEPTIDASE MEPH-RELATED"/>
    <property type="match status" value="1"/>
</dbReference>
<sequence>MGPLRTMPPSFRKAVFIMSRLISAVLSLWVLAGSWSAHANLNSAKSSPAKVAQTRAGDGRGDASIDNVIDRAHQLIGTPYRWGGMSVKGFDCSGLLVYLFQNEADIKLPRTTVGMRRSSARTIQRGSLKPGDAVFFNRNGQGNVSHVGLYVGGGKFIHSPRSGKSVRIDSLSNAYWKKSYTLAKRFHASN</sequence>
<dbReference type="Proteomes" id="UP000199524">
    <property type="component" value="Chromosome I"/>
</dbReference>
<evidence type="ECO:0000256" key="3">
    <source>
        <dbReference type="ARBA" id="ARBA00022801"/>
    </source>
</evidence>
<accession>A0A1H1UNW2</accession>
<keyword evidence="4" id="KW-0788">Thiol protease</keyword>
<evidence type="ECO:0000256" key="4">
    <source>
        <dbReference type="ARBA" id="ARBA00022807"/>
    </source>
</evidence>
<reference evidence="7" key="1">
    <citation type="submission" date="2016-10" db="EMBL/GenBank/DDBJ databases">
        <authorList>
            <person name="Varghese N."/>
            <person name="Submissions S."/>
        </authorList>
    </citation>
    <scope>NUCLEOTIDE SEQUENCE [LARGE SCALE GENOMIC DNA]</scope>
    <source>
        <strain evidence="7">ATCC 23835</strain>
    </source>
</reference>
<name>A0A1H1UNW2_9PSED</name>
<dbReference type="InterPro" id="IPR000064">
    <property type="entry name" value="NLP_P60_dom"/>
</dbReference>
<evidence type="ECO:0000259" key="5">
    <source>
        <dbReference type="PROSITE" id="PS51935"/>
    </source>
</evidence>
<keyword evidence="3 6" id="KW-0378">Hydrolase</keyword>
<gene>
    <name evidence="6" type="ORF">SAMN05216598_2597</name>
</gene>
<evidence type="ECO:0000313" key="6">
    <source>
        <dbReference type="EMBL" id="SDS73970.1"/>
    </source>
</evidence>
<dbReference type="PANTHER" id="PTHR47053">
    <property type="entry name" value="MUREIN DD-ENDOPEPTIDASE MEPH-RELATED"/>
    <property type="match status" value="1"/>
</dbReference>
<keyword evidence="2" id="KW-0645">Protease</keyword>
<protein>
    <submittedName>
        <fullName evidence="6">Cell wall-associated hydrolase, NlpC family</fullName>
    </submittedName>
</protein>
<evidence type="ECO:0000313" key="7">
    <source>
        <dbReference type="Proteomes" id="UP000199524"/>
    </source>
</evidence>
<dbReference type="InterPro" id="IPR051202">
    <property type="entry name" value="Peptidase_C40"/>
</dbReference>
<dbReference type="InterPro" id="IPR038765">
    <property type="entry name" value="Papain-like_cys_pep_sf"/>
</dbReference>
<dbReference type="Pfam" id="PF00877">
    <property type="entry name" value="NLPC_P60"/>
    <property type="match status" value="1"/>
</dbReference>
<dbReference type="AlphaFoldDB" id="A0A1H1UNW2"/>
<dbReference type="SUPFAM" id="SSF54001">
    <property type="entry name" value="Cysteine proteinases"/>
    <property type="match status" value="1"/>
</dbReference>
<keyword evidence="7" id="KW-1185">Reference proteome</keyword>
<feature type="domain" description="NlpC/P60" evidence="5">
    <location>
        <begin position="62"/>
        <end position="187"/>
    </location>
</feature>
<dbReference type="Gene3D" id="3.90.1720.10">
    <property type="entry name" value="endopeptidase domain like (from Nostoc punctiforme)"/>
    <property type="match status" value="1"/>
</dbReference>